<organism evidence="1 2">
    <name type="scientific">Kitasatospora viridis</name>
    <dbReference type="NCBI Taxonomy" id="281105"/>
    <lineage>
        <taxon>Bacteria</taxon>
        <taxon>Bacillati</taxon>
        <taxon>Actinomycetota</taxon>
        <taxon>Actinomycetes</taxon>
        <taxon>Kitasatosporales</taxon>
        <taxon>Streptomycetaceae</taxon>
        <taxon>Kitasatospora</taxon>
    </lineage>
</organism>
<protein>
    <recommendedName>
        <fullName evidence="3">HTH cro/C1-type domain-containing protein</fullName>
    </recommendedName>
</protein>
<keyword evidence="2" id="KW-1185">Reference proteome</keyword>
<reference evidence="1 2" key="1">
    <citation type="submission" date="2019-06" db="EMBL/GenBank/DDBJ databases">
        <title>Sequencing the genomes of 1000 actinobacteria strains.</title>
        <authorList>
            <person name="Klenk H.-P."/>
        </authorList>
    </citation>
    <scope>NUCLEOTIDE SEQUENCE [LARGE SCALE GENOMIC DNA]</scope>
    <source>
        <strain evidence="1 2">DSM 44826</strain>
    </source>
</reference>
<dbReference type="InterPro" id="IPR010982">
    <property type="entry name" value="Lambda_DNA-bd_dom_sf"/>
</dbReference>
<evidence type="ECO:0008006" key="3">
    <source>
        <dbReference type="Google" id="ProtNLM"/>
    </source>
</evidence>
<name>A0A561S9W6_9ACTN</name>
<sequence length="135" mass="14652">MTELAATLKSEGRSAEEIAEAVAQQAVKSVITGQYIGQLVSGAADNPTRIRMQCLAEFFDMDPSFFFDGEKAAMMDRELEMLQLLKNPHVRTLARAADRLDKSGLAAVLAIMGHMKVAPQVSVPDEDDQARPDGS</sequence>
<dbReference type="Gene3D" id="1.10.260.40">
    <property type="entry name" value="lambda repressor-like DNA-binding domains"/>
    <property type="match status" value="1"/>
</dbReference>
<proteinExistence type="predicted"/>
<dbReference type="GO" id="GO:0003677">
    <property type="term" value="F:DNA binding"/>
    <property type="evidence" value="ECO:0007669"/>
    <property type="project" value="InterPro"/>
</dbReference>
<dbReference type="Proteomes" id="UP000317940">
    <property type="component" value="Unassembled WGS sequence"/>
</dbReference>
<accession>A0A561S9W6</accession>
<dbReference type="EMBL" id="VIWT01000008">
    <property type="protein sequence ID" value="TWF71668.1"/>
    <property type="molecule type" value="Genomic_DNA"/>
</dbReference>
<evidence type="ECO:0000313" key="1">
    <source>
        <dbReference type="EMBL" id="TWF71668.1"/>
    </source>
</evidence>
<dbReference type="AlphaFoldDB" id="A0A561S9W6"/>
<evidence type="ECO:0000313" key="2">
    <source>
        <dbReference type="Proteomes" id="UP000317940"/>
    </source>
</evidence>
<comment type="caution">
    <text evidence="1">The sequence shown here is derived from an EMBL/GenBank/DDBJ whole genome shotgun (WGS) entry which is preliminary data.</text>
</comment>
<gene>
    <name evidence="1" type="ORF">FHX73_1839</name>
</gene>